<sequence length="167" mass="18812">MKNLNFEFLRWMPCASYADMEAQGSKVLVIDTLKTDDTSRWGYFYTPNGAHINIGYADVGLIPQAVAIDGRVIVGISERLVGYHLFNNALYFSYRMPFIFHEFIEIGDSLLIVRDEMGFVGIAHDGAELWKFCTEGVISNFKVGSYNISGETVDGEGFTFKLPIDDR</sequence>
<proteinExistence type="predicted"/>
<dbReference type="RefSeq" id="WP_013434279.1">
    <property type="nucleotide sequence ID" value="NC_014722.1"/>
</dbReference>
<evidence type="ECO:0000313" key="1">
    <source>
        <dbReference type="EMBL" id="CBW74045.1"/>
    </source>
</evidence>
<dbReference type="STRING" id="882378.RBRH_03282"/>
<dbReference type="AlphaFoldDB" id="E5AMW4"/>
<dbReference type="KEGG" id="brh:RBRH_03282"/>
<name>E5AMW4_MYCRK</name>
<dbReference type="OrthoDB" id="9132358at2"/>
<organism evidence="1 2">
    <name type="scientific">Mycetohabitans rhizoxinica (strain DSM 19002 / CIP 109453 / HKI 454)</name>
    <name type="common">Paraburkholderia rhizoxinica</name>
    <dbReference type="NCBI Taxonomy" id="882378"/>
    <lineage>
        <taxon>Bacteria</taxon>
        <taxon>Pseudomonadati</taxon>
        <taxon>Pseudomonadota</taxon>
        <taxon>Betaproteobacteria</taxon>
        <taxon>Burkholderiales</taxon>
        <taxon>Burkholderiaceae</taxon>
        <taxon>Mycetohabitans</taxon>
    </lineage>
</organism>
<dbReference type="HOGENOM" id="CLU_1591509_0_0_4"/>
<dbReference type="EMBL" id="FR687359">
    <property type="protein sequence ID" value="CBW74045.1"/>
    <property type="molecule type" value="Genomic_DNA"/>
</dbReference>
<reference evidence="1 2" key="1">
    <citation type="journal article" date="2011" name="J. Bacteriol.">
        <title>Complete genome sequence of Burkholderia rhizoxinica, an endosymbiont of Rhizopus microsporus.</title>
        <authorList>
            <person name="Lackner G."/>
            <person name="Moebius N."/>
            <person name="Partida-Martinez L."/>
            <person name="Hertweck C."/>
        </authorList>
    </citation>
    <scope>NUCLEOTIDE SEQUENCE [LARGE SCALE GENOMIC DNA]</scope>
    <source>
        <strain evidence="2">DSM 19002 / CIP 109453 / HKI 454</strain>
    </source>
</reference>
<gene>
    <name evidence="1" type="ordered locus">RBRH_03282</name>
</gene>
<accession>E5AMW4</accession>
<dbReference type="Proteomes" id="UP000007437">
    <property type="component" value="Chromosome"/>
</dbReference>
<evidence type="ECO:0000313" key="2">
    <source>
        <dbReference type="Proteomes" id="UP000007437"/>
    </source>
</evidence>
<protein>
    <submittedName>
        <fullName evidence="1">Uncharacterized protein</fullName>
    </submittedName>
</protein>